<dbReference type="RefSeq" id="WP_213123535.1">
    <property type="nucleotide sequence ID" value="NZ_JAGYPG010000001.1"/>
</dbReference>
<dbReference type="AlphaFoldDB" id="A0A942YGG7"/>
<evidence type="ECO:0000313" key="2">
    <source>
        <dbReference type="Proteomes" id="UP000681414"/>
    </source>
</evidence>
<proteinExistence type="predicted"/>
<dbReference type="EMBL" id="JAGYPG010000001">
    <property type="protein sequence ID" value="MBS4194345.1"/>
    <property type="molecule type" value="Genomic_DNA"/>
</dbReference>
<protein>
    <submittedName>
        <fullName evidence="1">Uncharacterized protein</fullName>
    </submittedName>
</protein>
<reference evidence="1 2" key="1">
    <citation type="submission" date="2021-05" db="EMBL/GenBank/DDBJ databases">
        <title>Novel Bacillus species.</title>
        <authorList>
            <person name="Liu G."/>
        </authorList>
    </citation>
    <scope>NUCLEOTIDE SEQUENCE [LARGE SCALE GENOMIC DNA]</scope>
    <source>
        <strain evidence="2">FJAT-49780</strain>
    </source>
</reference>
<evidence type="ECO:0000313" key="1">
    <source>
        <dbReference type="EMBL" id="MBS4194345.1"/>
    </source>
</evidence>
<sequence>MMKKPFSIRVESTVSDRFKALSTVLGIDGSELLKEIVNDRSEQLNDKQKAAYEALLNCWKNAE</sequence>
<accession>A0A942YGG7</accession>
<organism evidence="1 2">
    <name type="scientific">Lederbergia citri</name>
    <dbReference type="NCBI Taxonomy" id="2833580"/>
    <lineage>
        <taxon>Bacteria</taxon>
        <taxon>Bacillati</taxon>
        <taxon>Bacillota</taxon>
        <taxon>Bacilli</taxon>
        <taxon>Bacillales</taxon>
        <taxon>Bacillaceae</taxon>
        <taxon>Lederbergia</taxon>
    </lineage>
</organism>
<keyword evidence="2" id="KW-1185">Reference proteome</keyword>
<dbReference type="Proteomes" id="UP000681414">
    <property type="component" value="Unassembled WGS sequence"/>
</dbReference>
<comment type="caution">
    <text evidence="1">The sequence shown here is derived from an EMBL/GenBank/DDBJ whole genome shotgun (WGS) entry which is preliminary data.</text>
</comment>
<name>A0A942YGG7_9BACI</name>
<gene>
    <name evidence="1" type="ORF">KHA97_04575</name>
</gene>